<sequence length="288" mass="33337">MLRGTADKWVEYCKETLADTQEHTILDTPSESDDKLREKMNRARRVQFSPHETATQEVLFPTFLHLTVLRPELPLLFAQYPSSIQKPGKCCHTFELYKAWQVKHLYKCTWNVAKFEGVFYTSVHLEKPHLQVPAPIFFQELLSHKILEKKDVGTVRQHISYSYTGSPVYELTVVLTLRYRPLLLTRDDKIIDKPETNLMALRRTICRTIHSSTGVEQCAHRLMKIKKSGQEMFNEGTVSDLAHNIIVFIFSPHIKQMEGDCILLPISDIMDANVGTYTAFFMYPQEIS</sequence>
<keyword evidence="2" id="KW-1185">Reference proteome</keyword>
<evidence type="ECO:0000313" key="1">
    <source>
        <dbReference type="EMBL" id="KDR22547.1"/>
    </source>
</evidence>
<organism evidence="1 2">
    <name type="scientific">Zootermopsis nevadensis</name>
    <name type="common">Dampwood termite</name>
    <dbReference type="NCBI Taxonomy" id="136037"/>
    <lineage>
        <taxon>Eukaryota</taxon>
        <taxon>Metazoa</taxon>
        <taxon>Ecdysozoa</taxon>
        <taxon>Arthropoda</taxon>
        <taxon>Hexapoda</taxon>
        <taxon>Insecta</taxon>
        <taxon>Pterygota</taxon>
        <taxon>Neoptera</taxon>
        <taxon>Polyneoptera</taxon>
        <taxon>Dictyoptera</taxon>
        <taxon>Blattodea</taxon>
        <taxon>Blattoidea</taxon>
        <taxon>Termitoidae</taxon>
        <taxon>Termopsidae</taxon>
        <taxon>Zootermopsis</taxon>
    </lineage>
</organism>
<gene>
    <name evidence="1" type="ORF">L798_02189</name>
</gene>
<reference evidence="1 2" key="1">
    <citation type="journal article" date="2014" name="Nat. Commun.">
        <title>Molecular traces of alternative social organization in a termite genome.</title>
        <authorList>
            <person name="Terrapon N."/>
            <person name="Li C."/>
            <person name="Robertson H.M."/>
            <person name="Ji L."/>
            <person name="Meng X."/>
            <person name="Booth W."/>
            <person name="Chen Z."/>
            <person name="Childers C.P."/>
            <person name="Glastad K.M."/>
            <person name="Gokhale K."/>
            <person name="Gowin J."/>
            <person name="Gronenberg W."/>
            <person name="Hermansen R.A."/>
            <person name="Hu H."/>
            <person name="Hunt B.G."/>
            <person name="Huylmans A.K."/>
            <person name="Khalil S.M."/>
            <person name="Mitchell R.D."/>
            <person name="Munoz-Torres M.C."/>
            <person name="Mustard J.A."/>
            <person name="Pan H."/>
            <person name="Reese J.T."/>
            <person name="Scharf M.E."/>
            <person name="Sun F."/>
            <person name="Vogel H."/>
            <person name="Xiao J."/>
            <person name="Yang W."/>
            <person name="Yang Z."/>
            <person name="Yang Z."/>
            <person name="Zhou J."/>
            <person name="Zhu J."/>
            <person name="Brent C.S."/>
            <person name="Elsik C.G."/>
            <person name="Goodisman M.A."/>
            <person name="Liberles D.A."/>
            <person name="Roe R.M."/>
            <person name="Vargo E.L."/>
            <person name="Vilcinskas A."/>
            <person name="Wang J."/>
            <person name="Bornberg-Bauer E."/>
            <person name="Korb J."/>
            <person name="Zhang G."/>
            <person name="Liebig J."/>
        </authorList>
    </citation>
    <scope>NUCLEOTIDE SEQUENCE [LARGE SCALE GENOMIC DNA]</scope>
    <source>
        <tissue evidence="1">Whole organism</tissue>
    </source>
</reference>
<dbReference type="AlphaFoldDB" id="A0A067RFK8"/>
<dbReference type="InParanoid" id="A0A067RFK8"/>
<evidence type="ECO:0000313" key="2">
    <source>
        <dbReference type="Proteomes" id="UP000027135"/>
    </source>
</evidence>
<dbReference type="EMBL" id="KK852499">
    <property type="protein sequence ID" value="KDR22547.1"/>
    <property type="molecule type" value="Genomic_DNA"/>
</dbReference>
<dbReference type="Proteomes" id="UP000027135">
    <property type="component" value="Unassembled WGS sequence"/>
</dbReference>
<proteinExistence type="predicted"/>
<protein>
    <submittedName>
        <fullName evidence="1">Pre-mRNA-splicing factor CWC22-like protein</fullName>
    </submittedName>
</protein>
<name>A0A067RFK8_ZOONE</name>
<accession>A0A067RFK8</accession>